<sequence>MIKFFKKYLNTLCCIIIFGATLFMSMGPLGAIAGIVIGTAAGLYEDKRKGNL</sequence>
<proteinExistence type="predicted"/>
<protein>
    <submittedName>
        <fullName evidence="2">Uncharacterized protein</fullName>
    </submittedName>
</protein>
<gene>
    <name evidence="2" type="ORF">C273_11411</name>
</gene>
<keyword evidence="1" id="KW-0812">Transmembrane</keyword>
<name>K9ADD3_9STAP</name>
<dbReference type="RefSeq" id="WP_009385244.1">
    <property type="nucleotide sequence ID" value="NZ_AMSQ01000033.1"/>
</dbReference>
<organism evidence="2 3">
    <name type="scientific">Staphylococcus massiliensis S46</name>
    <dbReference type="NCBI Taxonomy" id="1229783"/>
    <lineage>
        <taxon>Bacteria</taxon>
        <taxon>Bacillati</taxon>
        <taxon>Bacillota</taxon>
        <taxon>Bacilli</taxon>
        <taxon>Bacillales</taxon>
        <taxon>Staphylococcaceae</taxon>
        <taxon>Staphylococcus</taxon>
    </lineage>
</organism>
<comment type="caution">
    <text evidence="2">The sequence shown here is derived from an EMBL/GenBank/DDBJ whole genome shotgun (WGS) entry which is preliminary data.</text>
</comment>
<keyword evidence="1" id="KW-0472">Membrane</keyword>
<evidence type="ECO:0000313" key="2">
    <source>
        <dbReference type="EMBL" id="EKU45304.1"/>
    </source>
</evidence>
<dbReference type="PATRIC" id="fig|1229783.3.peg.2258"/>
<keyword evidence="3" id="KW-1185">Reference proteome</keyword>
<dbReference type="EMBL" id="AMSQ01000033">
    <property type="protein sequence ID" value="EKU45304.1"/>
    <property type="molecule type" value="Genomic_DNA"/>
</dbReference>
<feature type="transmembrane region" description="Helical" evidence="1">
    <location>
        <begin position="12"/>
        <end position="44"/>
    </location>
</feature>
<reference evidence="2 3" key="1">
    <citation type="journal article" date="2013" name="Genome Announc.">
        <title>Genome Sequence of Staphylococcus massiliensis Strain S46, Isolated from the Surface of Healthy Human Skin.</title>
        <authorList>
            <person name="Srivastav R."/>
            <person name="Singh A."/>
            <person name="Jangir P.K."/>
            <person name="Kumari C."/>
            <person name="Muduli S."/>
            <person name="Sharma R."/>
        </authorList>
    </citation>
    <scope>NUCLEOTIDE SEQUENCE [LARGE SCALE GENOMIC DNA]</scope>
    <source>
        <strain evidence="2 3">S46</strain>
    </source>
</reference>
<evidence type="ECO:0000256" key="1">
    <source>
        <dbReference type="SAM" id="Phobius"/>
    </source>
</evidence>
<dbReference type="AlphaFoldDB" id="K9ADD3"/>
<keyword evidence="1" id="KW-1133">Transmembrane helix</keyword>
<dbReference type="Proteomes" id="UP000009885">
    <property type="component" value="Unassembled WGS sequence"/>
</dbReference>
<evidence type="ECO:0000313" key="3">
    <source>
        <dbReference type="Proteomes" id="UP000009885"/>
    </source>
</evidence>
<accession>K9ADD3</accession>